<dbReference type="AlphaFoldDB" id="A0A955IVT0"/>
<comment type="caution">
    <text evidence="2">The sequence shown here is derived from an EMBL/GenBank/DDBJ whole genome shotgun (WGS) entry which is preliminary data.</text>
</comment>
<reference evidence="2" key="1">
    <citation type="submission" date="2020-04" db="EMBL/GenBank/DDBJ databases">
        <authorList>
            <person name="Zhang T."/>
        </authorList>
    </citation>
    <scope>NUCLEOTIDE SEQUENCE</scope>
    <source>
        <strain evidence="2">HKST-UBA80</strain>
    </source>
</reference>
<evidence type="ECO:0000256" key="1">
    <source>
        <dbReference type="SAM" id="Phobius"/>
    </source>
</evidence>
<gene>
    <name evidence="2" type="ORF">KDA10_00100</name>
</gene>
<sequence length="213" mass="24358">MPKVQKKKKIQLKKKLKFLLPAKKKLQNLKQRLNQPLNEPLEATEPIYTPNLFQEKSISIPDSTPRIIVYLIIFIQVIYLIILLLNFSVNRQLEQLVIEVEDLSDTFSSRKDIIADVTKVNDRIATYKSIESKRSLISRHAEVMNTDVPKGFYSSTSFDTDKANLNIVVSEPINASIYMSNLFSNKDIESISLLYAGLNRGGSYDISIEVTYK</sequence>
<keyword evidence="1" id="KW-0812">Transmembrane</keyword>
<keyword evidence="1" id="KW-1133">Transmembrane helix</keyword>
<dbReference type="Proteomes" id="UP000714817">
    <property type="component" value="Unassembled WGS sequence"/>
</dbReference>
<organism evidence="2 3">
    <name type="scientific">candidate division WWE3 bacterium</name>
    <dbReference type="NCBI Taxonomy" id="2053526"/>
    <lineage>
        <taxon>Bacteria</taxon>
        <taxon>Katanobacteria</taxon>
    </lineage>
</organism>
<feature type="transmembrane region" description="Helical" evidence="1">
    <location>
        <begin position="67"/>
        <end position="87"/>
    </location>
</feature>
<name>A0A955IVT0_UNCKA</name>
<proteinExistence type="predicted"/>
<reference evidence="2" key="2">
    <citation type="journal article" date="2021" name="Microbiome">
        <title>Successional dynamics and alternative stable states in a saline activated sludge microbial community over 9 years.</title>
        <authorList>
            <person name="Wang Y."/>
            <person name="Ye J."/>
            <person name="Ju F."/>
            <person name="Liu L."/>
            <person name="Boyd J.A."/>
            <person name="Deng Y."/>
            <person name="Parks D.H."/>
            <person name="Jiang X."/>
            <person name="Yin X."/>
            <person name="Woodcroft B.J."/>
            <person name="Tyson G.W."/>
            <person name="Hugenholtz P."/>
            <person name="Polz M.F."/>
            <person name="Zhang T."/>
        </authorList>
    </citation>
    <scope>NUCLEOTIDE SEQUENCE</scope>
    <source>
        <strain evidence="2">HKST-UBA80</strain>
    </source>
</reference>
<keyword evidence="1" id="KW-0472">Membrane</keyword>
<accession>A0A955IVT0</accession>
<dbReference type="EMBL" id="JAGQNY010000001">
    <property type="protein sequence ID" value="MCA9301759.1"/>
    <property type="molecule type" value="Genomic_DNA"/>
</dbReference>
<protein>
    <recommendedName>
        <fullName evidence="4">PilN domain-containing protein</fullName>
    </recommendedName>
</protein>
<evidence type="ECO:0008006" key="4">
    <source>
        <dbReference type="Google" id="ProtNLM"/>
    </source>
</evidence>
<evidence type="ECO:0000313" key="2">
    <source>
        <dbReference type="EMBL" id="MCA9301759.1"/>
    </source>
</evidence>
<evidence type="ECO:0000313" key="3">
    <source>
        <dbReference type="Proteomes" id="UP000714817"/>
    </source>
</evidence>